<protein>
    <submittedName>
        <fullName evidence="2">Uncharacterized protein</fullName>
    </submittedName>
</protein>
<dbReference type="EMBL" id="VDCH01000001">
    <property type="protein sequence ID" value="TNJ40342.1"/>
    <property type="molecule type" value="Genomic_DNA"/>
</dbReference>
<dbReference type="Proteomes" id="UP000308271">
    <property type="component" value="Unassembled WGS sequence"/>
</dbReference>
<dbReference type="AlphaFoldDB" id="A0A5C4SAP4"/>
<comment type="caution">
    <text evidence="2">The sequence shown here is derived from an EMBL/GenBank/DDBJ whole genome shotgun (WGS) entry which is preliminary data.</text>
</comment>
<feature type="compositionally biased region" description="Basic residues" evidence="1">
    <location>
        <begin position="10"/>
        <end position="19"/>
    </location>
</feature>
<gene>
    <name evidence="2" type="ORF">FGF66_00875</name>
</gene>
<sequence>MVFSQEIQAHRCRVKKKASKASELQRNPKKRSRRKSLKKGNLQLSNGMGETVLLFDDHRLGTACRLQPSIGMTLYG</sequence>
<feature type="region of interest" description="Disordered" evidence="1">
    <location>
        <begin position="1"/>
        <end position="42"/>
    </location>
</feature>
<evidence type="ECO:0000313" key="2">
    <source>
        <dbReference type="EMBL" id="TNJ40342.1"/>
    </source>
</evidence>
<evidence type="ECO:0000313" key="3">
    <source>
        <dbReference type="Proteomes" id="UP000308271"/>
    </source>
</evidence>
<evidence type="ECO:0000256" key="1">
    <source>
        <dbReference type="SAM" id="MobiDB-lite"/>
    </source>
</evidence>
<name>A0A5C4SAP4_CHLTI</name>
<accession>A0A5C4SAP4</accession>
<proteinExistence type="predicted"/>
<feature type="compositionally biased region" description="Basic residues" evidence="1">
    <location>
        <begin position="27"/>
        <end position="38"/>
    </location>
</feature>
<reference evidence="2 3" key="1">
    <citation type="submission" date="2019-05" db="EMBL/GenBank/DDBJ databases">
        <title>Draft Whole-Genome sequence of the green sulfur bacterium Chlorobaculum thiosulfatiphilum DSM 249.</title>
        <authorList>
            <person name="Meyer T.E."/>
            <person name="Kyndt J.A."/>
        </authorList>
    </citation>
    <scope>NUCLEOTIDE SEQUENCE [LARGE SCALE GENOMIC DNA]</scope>
    <source>
        <strain evidence="2 3">DSM 249</strain>
    </source>
</reference>
<organism evidence="2 3">
    <name type="scientific">Chlorobaculum thiosulfatiphilum</name>
    <name type="common">Chlorobium limicola f.sp. thiosulfatophilum</name>
    <dbReference type="NCBI Taxonomy" id="115852"/>
    <lineage>
        <taxon>Bacteria</taxon>
        <taxon>Pseudomonadati</taxon>
        <taxon>Chlorobiota</taxon>
        <taxon>Chlorobiia</taxon>
        <taxon>Chlorobiales</taxon>
        <taxon>Chlorobiaceae</taxon>
        <taxon>Chlorobaculum</taxon>
    </lineage>
</organism>
<keyword evidence="3" id="KW-1185">Reference proteome</keyword>